<reference evidence="2 3" key="1">
    <citation type="journal article" date="2019" name="Int. J. Syst. Evol. Microbiol.">
        <title>The Global Catalogue of Microorganisms (GCM) 10K type strain sequencing project: providing services to taxonomists for standard genome sequencing and annotation.</title>
        <authorList>
            <consortium name="The Broad Institute Genomics Platform"/>
            <consortium name="The Broad Institute Genome Sequencing Center for Infectious Disease"/>
            <person name="Wu L."/>
            <person name="Ma J."/>
        </authorList>
    </citation>
    <scope>NUCLEOTIDE SEQUENCE [LARGE SCALE GENOMIC DNA]</scope>
    <source>
        <strain evidence="2 3">JCM 15309</strain>
    </source>
</reference>
<comment type="caution">
    <text evidence="2">The sequence shown here is derived from an EMBL/GenBank/DDBJ whole genome shotgun (WGS) entry which is preliminary data.</text>
</comment>
<evidence type="ECO:0000313" key="3">
    <source>
        <dbReference type="Proteomes" id="UP001500571"/>
    </source>
</evidence>
<sequence>MIKNERQLRVATAKRASLELARDATGGKTEWQAYTDLIDDLSADITEYEELKEGRLRNFALRDLDALGDALIKARIARGWTHRQLAEQSGVSEQQVQKDEARGYENAGLARLAEILDLLDFEFTGTLRRKGVAITGDAEDGASFSTSVQAIFSTYGSFDVSNPEAHALLRHASFPMARAAGAGYARSSSTQGSDPHAD</sequence>
<organism evidence="2 3">
    <name type="scientific">Nocardioides panacihumi</name>
    <dbReference type="NCBI Taxonomy" id="400774"/>
    <lineage>
        <taxon>Bacteria</taxon>
        <taxon>Bacillati</taxon>
        <taxon>Actinomycetota</taxon>
        <taxon>Actinomycetes</taxon>
        <taxon>Propionibacteriales</taxon>
        <taxon>Nocardioidaceae</taxon>
        <taxon>Nocardioides</taxon>
    </lineage>
</organism>
<dbReference type="SUPFAM" id="SSF47413">
    <property type="entry name" value="lambda repressor-like DNA-binding domains"/>
    <property type="match status" value="1"/>
</dbReference>
<dbReference type="InterPro" id="IPR001387">
    <property type="entry name" value="Cro/C1-type_HTH"/>
</dbReference>
<feature type="domain" description="HTH cro/C1-type" evidence="1">
    <location>
        <begin position="71"/>
        <end position="127"/>
    </location>
</feature>
<name>A0ABN2QQ08_9ACTN</name>
<accession>A0ABN2QQ08</accession>
<dbReference type="RefSeq" id="WP_344043833.1">
    <property type="nucleotide sequence ID" value="NZ_BAAAPB010000001.1"/>
</dbReference>
<keyword evidence="3" id="KW-1185">Reference proteome</keyword>
<dbReference type="SMART" id="SM00530">
    <property type="entry name" value="HTH_XRE"/>
    <property type="match status" value="1"/>
</dbReference>
<evidence type="ECO:0000313" key="2">
    <source>
        <dbReference type="EMBL" id="GAA1955998.1"/>
    </source>
</evidence>
<gene>
    <name evidence="2" type="ORF">GCM10009798_14150</name>
</gene>
<dbReference type="CDD" id="cd00093">
    <property type="entry name" value="HTH_XRE"/>
    <property type="match status" value="1"/>
</dbReference>
<dbReference type="PROSITE" id="PS50943">
    <property type="entry name" value="HTH_CROC1"/>
    <property type="match status" value="1"/>
</dbReference>
<dbReference type="Proteomes" id="UP001500571">
    <property type="component" value="Unassembled WGS sequence"/>
</dbReference>
<protein>
    <recommendedName>
        <fullName evidence="1">HTH cro/C1-type domain-containing protein</fullName>
    </recommendedName>
</protein>
<dbReference type="EMBL" id="BAAAPB010000001">
    <property type="protein sequence ID" value="GAA1955998.1"/>
    <property type="molecule type" value="Genomic_DNA"/>
</dbReference>
<evidence type="ECO:0000259" key="1">
    <source>
        <dbReference type="PROSITE" id="PS50943"/>
    </source>
</evidence>
<dbReference type="Gene3D" id="1.10.260.40">
    <property type="entry name" value="lambda repressor-like DNA-binding domains"/>
    <property type="match status" value="1"/>
</dbReference>
<dbReference type="InterPro" id="IPR010982">
    <property type="entry name" value="Lambda_DNA-bd_dom_sf"/>
</dbReference>
<proteinExistence type="predicted"/>